<evidence type="ECO:0000313" key="3">
    <source>
        <dbReference type="Proteomes" id="UP000487350"/>
    </source>
</evidence>
<sequence length="401" mass="44110">MPGLGGIWFGKQALLACLGLELAQRIRQARGRVSNVECANAVEALGCWLGLSARGWSPEARLRGSQKLKRDDPMEFARVRRRSFYVSQPMRMATTLALPALGLAEGTQLRFNAYTLTDAGRDFIQAACNGYRPGKRDLLDYLQRWTEGREDVDSGSLSRALSPCEPLPREGQAQLRDRLQFGAAGEAAESRQRRRAALAWVERMRQQPARADWQAAPEGILPEHWLDMKAGAALFAARDAALALLDLLELSVATAGRETWRIGNVSPAANAAIEQLRDRSRGFLELKHGDPDAELFCRSCAQASDAAVIAFLVDRDGRVLRRRGDEIYPGFAFRRRTEAADPTPAAEEPDAQAGPTPEAGSALQWPAQISHRIHNIFLLNVDLHGQLSDWLARGANTEAPA</sequence>
<evidence type="ECO:0000313" key="2">
    <source>
        <dbReference type="EMBL" id="MRD49744.1"/>
    </source>
</evidence>
<dbReference type="OrthoDB" id="7596364at2"/>
<reference evidence="2 3" key="1">
    <citation type="submission" date="2019-11" db="EMBL/GenBank/DDBJ databases">
        <title>Caenimonas koreensis gen. nov., sp. nov., isolated from activated sludge.</title>
        <authorList>
            <person name="Seung H.R."/>
        </authorList>
    </citation>
    <scope>NUCLEOTIDE SEQUENCE [LARGE SCALE GENOMIC DNA]</scope>
    <source>
        <strain evidence="2 3">EMB320</strain>
    </source>
</reference>
<dbReference type="EMBL" id="WJBU01000032">
    <property type="protein sequence ID" value="MRD49744.1"/>
    <property type="molecule type" value="Genomic_DNA"/>
</dbReference>
<feature type="region of interest" description="Disordered" evidence="1">
    <location>
        <begin position="338"/>
        <end position="361"/>
    </location>
</feature>
<comment type="caution">
    <text evidence="2">The sequence shown here is derived from an EMBL/GenBank/DDBJ whole genome shotgun (WGS) entry which is preliminary data.</text>
</comment>
<organism evidence="2 3">
    <name type="scientific">Caenimonas koreensis DSM 17982</name>
    <dbReference type="NCBI Taxonomy" id="1121255"/>
    <lineage>
        <taxon>Bacteria</taxon>
        <taxon>Pseudomonadati</taxon>
        <taxon>Pseudomonadota</taxon>
        <taxon>Betaproteobacteria</taxon>
        <taxon>Burkholderiales</taxon>
        <taxon>Comamonadaceae</taxon>
        <taxon>Caenimonas</taxon>
    </lineage>
</organism>
<dbReference type="AlphaFoldDB" id="A0A844B0F3"/>
<proteinExistence type="predicted"/>
<dbReference type="RefSeq" id="WP_153587037.1">
    <property type="nucleotide sequence ID" value="NZ_WJBU01000032.1"/>
</dbReference>
<evidence type="ECO:0000256" key="1">
    <source>
        <dbReference type="SAM" id="MobiDB-lite"/>
    </source>
</evidence>
<accession>A0A844B0F3</accession>
<gene>
    <name evidence="2" type="ORF">GHT07_20950</name>
</gene>
<dbReference type="Proteomes" id="UP000487350">
    <property type="component" value="Unassembled WGS sequence"/>
</dbReference>
<name>A0A844B0F3_9BURK</name>
<protein>
    <submittedName>
        <fullName evidence="2">Uncharacterized protein</fullName>
    </submittedName>
</protein>
<keyword evidence="3" id="KW-1185">Reference proteome</keyword>